<keyword evidence="2" id="KW-0862">Zinc</keyword>
<dbReference type="GO" id="GO:0005634">
    <property type="term" value="C:nucleus"/>
    <property type="evidence" value="ECO:0007669"/>
    <property type="project" value="TreeGrafter"/>
</dbReference>
<keyword evidence="1 3" id="KW-0863">Zinc-finger</keyword>
<evidence type="ECO:0000259" key="5">
    <source>
        <dbReference type="PROSITE" id="PS50089"/>
    </source>
</evidence>
<dbReference type="InterPro" id="IPR016135">
    <property type="entry name" value="UBQ-conjugating_enzyme/RWD"/>
</dbReference>
<evidence type="ECO:0000256" key="3">
    <source>
        <dbReference type="PROSITE-ProRule" id="PRU00175"/>
    </source>
</evidence>
<dbReference type="GO" id="GO:0061630">
    <property type="term" value="F:ubiquitin protein ligase activity"/>
    <property type="evidence" value="ECO:0007669"/>
    <property type="project" value="InterPro"/>
</dbReference>
<feature type="compositionally biased region" description="Polar residues" evidence="4">
    <location>
        <begin position="431"/>
        <end position="442"/>
    </location>
</feature>
<feature type="region of interest" description="Disordered" evidence="4">
    <location>
        <begin position="275"/>
        <end position="466"/>
    </location>
</feature>
<feature type="domain" description="RWD" evidence="6">
    <location>
        <begin position="24"/>
        <end position="133"/>
    </location>
</feature>
<evidence type="ECO:0000256" key="1">
    <source>
        <dbReference type="ARBA" id="ARBA00022771"/>
    </source>
</evidence>
<name>T1J6D0_STRMM</name>
<dbReference type="eggNOG" id="KOG4445">
    <property type="taxonomic scope" value="Eukaryota"/>
</dbReference>
<protein>
    <recommendedName>
        <fullName evidence="9">RING-type domain-containing protein</fullName>
    </recommendedName>
</protein>
<reference evidence="7" key="2">
    <citation type="submission" date="2015-02" db="UniProtKB">
        <authorList>
            <consortium name="EnsemblMetazoa"/>
        </authorList>
    </citation>
    <scope>IDENTIFICATION</scope>
</reference>
<evidence type="ECO:0000256" key="2">
    <source>
        <dbReference type="ARBA" id="ARBA00022833"/>
    </source>
</evidence>
<evidence type="ECO:0000256" key="4">
    <source>
        <dbReference type="SAM" id="MobiDB-lite"/>
    </source>
</evidence>
<dbReference type="GO" id="GO:0010468">
    <property type="term" value="P:regulation of gene expression"/>
    <property type="evidence" value="ECO:0007669"/>
    <property type="project" value="UniProtKB-ARBA"/>
</dbReference>
<dbReference type="SUPFAM" id="SSF54495">
    <property type="entry name" value="UBC-like"/>
    <property type="match status" value="1"/>
</dbReference>
<feature type="domain" description="RING-type" evidence="5">
    <location>
        <begin position="140"/>
        <end position="191"/>
    </location>
</feature>
<sequence length="466" mass="52388">MTNIAQPEINSQVDEFDDTCAVDEELELLRSIYVHEINIKNDENGRPQTVSIDLHPATADKAEEQFVRLNLVFTLPLLYPRDLPEIMLRNSRGISDDDLKKIDTELRKKAEQQKSSQSLYTLIELAKEHLTAKNTPTGICAICLYGFNPKDVFTKTECYHYFHARCLARYVKATLSQKEDGNSKVVCPVCREVIIYELSTLESAPQPVECESAAAFEITRDLRQLQVEMAGLFQRQLSRGGIIDLDAEKNKYLLEISTIVSQEQRSIASDDIAPSVGANAKNESSNESLSADTDTYYGKGNHNKMRGRGKGFSHSNSNRYRSQEGDSAEALAYNSQPELEAQMGQQHRQRPFRSRGRGRGRCSGMSWHQQNRRAKNAEKRDLDDATMINGHQQKEVKNVETPHKSSSTEGKPIKSHNSWGYGPPPLGFSKDANQTSPRNFTRATPIPPPPGFRSRPPFPPRAKPPP</sequence>
<dbReference type="AlphaFoldDB" id="T1J6D0"/>
<dbReference type="SMART" id="SM00184">
    <property type="entry name" value="RING"/>
    <property type="match status" value="1"/>
</dbReference>
<dbReference type="Proteomes" id="UP000014500">
    <property type="component" value="Unassembled WGS sequence"/>
</dbReference>
<dbReference type="Pfam" id="PF13639">
    <property type="entry name" value="zf-RING_2"/>
    <property type="match status" value="1"/>
</dbReference>
<feature type="compositionally biased region" description="Basic residues" evidence="4">
    <location>
        <begin position="301"/>
        <end position="311"/>
    </location>
</feature>
<dbReference type="PANTHER" id="PTHR13198">
    <property type="entry name" value="RING FINGER PROTEIN 25"/>
    <property type="match status" value="1"/>
</dbReference>
<dbReference type="PROSITE" id="PS50908">
    <property type="entry name" value="RWD"/>
    <property type="match status" value="1"/>
</dbReference>
<dbReference type="GO" id="GO:0016567">
    <property type="term" value="P:protein ubiquitination"/>
    <property type="evidence" value="ECO:0007669"/>
    <property type="project" value="TreeGrafter"/>
</dbReference>
<keyword evidence="1 3" id="KW-0479">Metal-binding</keyword>
<dbReference type="GO" id="GO:0009893">
    <property type="term" value="P:positive regulation of metabolic process"/>
    <property type="evidence" value="ECO:0007669"/>
    <property type="project" value="UniProtKB-ARBA"/>
</dbReference>
<dbReference type="SMART" id="SM00591">
    <property type="entry name" value="RWD"/>
    <property type="match status" value="1"/>
</dbReference>
<dbReference type="GO" id="GO:0033554">
    <property type="term" value="P:cellular response to stress"/>
    <property type="evidence" value="ECO:0007669"/>
    <property type="project" value="UniProtKB-ARBA"/>
</dbReference>
<feature type="compositionally biased region" description="Basic and acidic residues" evidence="4">
    <location>
        <begin position="392"/>
        <end position="403"/>
    </location>
</feature>
<dbReference type="CDD" id="cd16470">
    <property type="entry name" value="RING-H2_RNF25"/>
    <property type="match status" value="1"/>
</dbReference>
<dbReference type="EnsemblMetazoa" id="SMAR009199-RA">
    <property type="protein sequence ID" value="SMAR009199-PA"/>
    <property type="gene ID" value="SMAR009199"/>
</dbReference>
<dbReference type="HOGENOM" id="CLU_587408_0_0_1"/>
<dbReference type="GO" id="GO:0051246">
    <property type="term" value="P:regulation of protein metabolic process"/>
    <property type="evidence" value="ECO:0007669"/>
    <property type="project" value="UniProtKB-ARBA"/>
</dbReference>
<dbReference type="Pfam" id="PF05773">
    <property type="entry name" value="RWD"/>
    <property type="match status" value="1"/>
</dbReference>
<dbReference type="InterPro" id="IPR001841">
    <property type="entry name" value="Znf_RING"/>
</dbReference>
<feature type="compositionally biased region" description="Pro residues" evidence="4">
    <location>
        <begin position="445"/>
        <end position="466"/>
    </location>
</feature>
<dbReference type="Gene3D" id="3.10.110.10">
    <property type="entry name" value="Ubiquitin Conjugating Enzyme"/>
    <property type="match status" value="1"/>
</dbReference>
<feature type="compositionally biased region" description="Polar residues" evidence="4">
    <location>
        <begin position="281"/>
        <end position="293"/>
    </location>
</feature>
<dbReference type="SUPFAM" id="SSF57850">
    <property type="entry name" value="RING/U-box"/>
    <property type="match status" value="1"/>
</dbReference>
<dbReference type="InterPro" id="IPR013083">
    <property type="entry name" value="Znf_RING/FYVE/PHD"/>
</dbReference>
<feature type="compositionally biased region" description="Basic residues" evidence="4">
    <location>
        <begin position="347"/>
        <end position="360"/>
    </location>
</feature>
<dbReference type="InterPro" id="IPR006575">
    <property type="entry name" value="RWD_dom"/>
</dbReference>
<dbReference type="PhylomeDB" id="T1J6D0"/>
<accession>T1J6D0</accession>
<dbReference type="PROSITE" id="PS50089">
    <property type="entry name" value="ZF_RING_2"/>
    <property type="match status" value="1"/>
</dbReference>
<organism evidence="7 8">
    <name type="scientific">Strigamia maritima</name>
    <name type="common">European centipede</name>
    <name type="synonym">Geophilus maritimus</name>
    <dbReference type="NCBI Taxonomy" id="126957"/>
    <lineage>
        <taxon>Eukaryota</taxon>
        <taxon>Metazoa</taxon>
        <taxon>Ecdysozoa</taxon>
        <taxon>Arthropoda</taxon>
        <taxon>Myriapoda</taxon>
        <taxon>Chilopoda</taxon>
        <taxon>Pleurostigmophora</taxon>
        <taxon>Geophilomorpha</taxon>
        <taxon>Linotaeniidae</taxon>
        <taxon>Strigamia</taxon>
    </lineage>
</organism>
<dbReference type="Gene3D" id="3.30.40.10">
    <property type="entry name" value="Zinc/RING finger domain, C3HC4 (zinc finger)"/>
    <property type="match status" value="1"/>
</dbReference>
<dbReference type="FunFam" id="3.10.110.10:FF:000050">
    <property type="entry name" value="eIF-2-alpha kinase GCN2"/>
    <property type="match status" value="1"/>
</dbReference>
<evidence type="ECO:0000259" key="6">
    <source>
        <dbReference type="PROSITE" id="PS50908"/>
    </source>
</evidence>
<dbReference type="PANTHER" id="PTHR13198:SF4">
    <property type="entry name" value="E3 UBIQUITIN-PROTEIN LIGASE RNF25"/>
    <property type="match status" value="1"/>
</dbReference>
<proteinExistence type="predicted"/>
<evidence type="ECO:0000313" key="8">
    <source>
        <dbReference type="Proteomes" id="UP000014500"/>
    </source>
</evidence>
<keyword evidence="8" id="KW-1185">Reference proteome</keyword>
<dbReference type="GO" id="GO:0008270">
    <property type="term" value="F:zinc ion binding"/>
    <property type="evidence" value="ECO:0007669"/>
    <property type="project" value="UniProtKB-KW"/>
</dbReference>
<dbReference type="EMBL" id="JH431878">
    <property type="status" value="NOT_ANNOTATED_CDS"/>
    <property type="molecule type" value="Genomic_DNA"/>
</dbReference>
<evidence type="ECO:0008006" key="9">
    <source>
        <dbReference type="Google" id="ProtNLM"/>
    </source>
</evidence>
<evidence type="ECO:0000313" key="7">
    <source>
        <dbReference type="EnsemblMetazoa" id="SMAR009199-PA"/>
    </source>
</evidence>
<dbReference type="CDD" id="cd23818">
    <property type="entry name" value="RWD_RNF25"/>
    <property type="match status" value="1"/>
</dbReference>
<dbReference type="InterPro" id="IPR039133">
    <property type="entry name" value="RNF25"/>
</dbReference>
<dbReference type="STRING" id="126957.T1J6D0"/>
<reference evidence="8" key="1">
    <citation type="submission" date="2011-05" db="EMBL/GenBank/DDBJ databases">
        <authorList>
            <person name="Richards S.R."/>
            <person name="Qu J."/>
            <person name="Jiang H."/>
            <person name="Jhangiani S.N."/>
            <person name="Agravi P."/>
            <person name="Goodspeed R."/>
            <person name="Gross S."/>
            <person name="Mandapat C."/>
            <person name="Jackson L."/>
            <person name="Mathew T."/>
            <person name="Pu L."/>
            <person name="Thornton R."/>
            <person name="Saada N."/>
            <person name="Wilczek-Boney K.B."/>
            <person name="Lee S."/>
            <person name="Kovar C."/>
            <person name="Wu Y."/>
            <person name="Scherer S.E."/>
            <person name="Worley K.C."/>
            <person name="Muzny D.M."/>
            <person name="Gibbs R."/>
        </authorList>
    </citation>
    <scope>NUCLEOTIDE SEQUENCE</scope>
    <source>
        <strain evidence="8">Brora</strain>
    </source>
</reference>